<evidence type="ECO:0000313" key="2">
    <source>
        <dbReference type="EMBL" id="KAK9505416.1"/>
    </source>
</evidence>
<organism evidence="2 3">
    <name type="scientific">Rhynocoris fuscipes</name>
    <dbReference type="NCBI Taxonomy" id="488301"/>
    <lineage>
        <taxon>Eukaryota</taxon>
        <taxon>Metazoa</taxon>
        <taxon>Ecdysozoa</taxon>
        <taxon>Arthropoda</taxon>
        <taxon>Hexapoda</taxon>
        <taxon>Insecta</taxon>
        <taxon>Pterygota</taxon>
        <taxon>Neoptera</taxon>
        <taxon>Paraneoptera</taxon>
        <taxon>Hemiptera</taxon>
        <taxon>Heteroptera</taxon>
        <taxon>Panheteroptera</taxon>
        <taxon>Cimicomorpha</taxon>
        <taxon>Reduviidae</taxon>
        <taxon>Harpactorinae</taxon>
        <taxon>Harpactorini</taxon>
        <taxon>Rhynocoris</taxon>
    </lineage>
</organism>
<name>A0AAW1D319_9HEMI</name>
<reference evidence="2 3" key="1">
    <citation type="submission" date="2022-12" db="EMBL/GenBank/DDBJ databases">
        <title>Chromosome-level genome assembly of true bugs.</title>
        <authorList>
            <person name="Ma L."/>
            <person name="Li H."/>
        </authorList>
    </citation>
    <scope>NUCLEOTIDE SEQUENCE [LARGE SCALE GENOMIC DNA]</scope>
    <source>
        <strain evidence="2">Lab_2022b</strain>
    </source>
</reference>
<comment type="caution">
    <text evidence="2">The sequence shown here is derived from an EMBL/GenBank/DDBJ whole genome shotgun (WGS) entry which is preliminary data.</text>
</comment>
<feature type="region of interest" description="Disordered" evidence="1">
    <location>
        <begin position="53"/>
        <end position="85"/>
    </location>
</feature>
<dbReference type="InterPro" id="IPR032064">
    <property type="entry name" value="DUF4805"/>
</dbReference>
<dbReference type="AlphaFoldDB" id="A0AAW1D319"/>
<evidence type="ECO:0000256" key="1">
    <source>
        <dbReference type="SAM" id="MobiDB-lite"/>
    </source>
</evidence>
<feature type="compositionally biased region" description="Basic residues" evidence="1">
    <location>
        <begin position="63"/>
        <end position="75"/>
    </location>
</feature>
<dbReference type="Proteomes" id="UP001461498">
    <property type="component" value="Unassembled WGS sequence"/>
</dbReference>
<dbReference type="EMBL" id="JAPXFL010000006">
    <property type="protein sequence ID" value="KAK9505416.1"/>
    <property type="molecule type" value="Genomic_DNA"/>
</dbReference>
<proteinExistence type="predicted"/>
<keyword evidence="3" id="KW-1185">Reference proteome</keyword>
<sequence>MSCGDIIRLSLRKPNGWGWELSSSASSPHIYLPTVQLVDNEGHLLAILPHSGLRTSASTGNVPRKRRKRRQRSVRIKSDAQNGKG</sequence>
<gene>
    <name evidence="2" type="ORF">O3M35_009480</name>
</gene>
<accession>A0AAW1D319</accession>
<protein>
    <submittedName>
        <fullName evidence="2">Uncharacterized protein</fullName>
    </submittedName>
</protein>
<dbReference type="Pfam" id="PF16063">
    <property type="entry name" value="DUF4805"/>
    <property type="match status" value="1"/>
</dbReference>
<evidence type="ECO:0000313" key="3">
    <source>
        <dbReference type="Proteomes" id="UP001461498"/>
    </source>
</evidence>